<protein>
    <submittedName>
        <fullName evidence="1">Uncharacterized protein</fullName>
    </submittedName>
</protein>
<feature type="non-terminal residue" evidence="1">
    <location>
        <position position="146"/>
    </location>
</feature>
<dbReference type="EMBL" id="CAJNNV010019121">
    <property type="protein sequence ID" value="CAE8606377.1"/>
    <property type="molecule type" value="Genomic_DNA"/>
</dbReference>
<organism evidence="1 2">
    <name type="scientific">Polarella glacialis</name>
    <name type="common">Dinoflagellate</name>
    <dbReference type="NCBI Taxonomy" id="89957"/>
    <lineage>
        <taxon>Eukaryota</taxon>
        <taxon>Sar</taxon>
        <taxon>Alveolata</taxon>
        <taxon>Dinophyceae</taxon>
        <taxon>Suessiales</taxon>
        <taxon>Suessiaceae</taxon>
        <taxon>Polarella</taxon>
    </lineage>
</organism>
<accession>A0A813F0X7</accession>
<evidence type="ECO:0000313" key="2">
    <source>
        <dbReference type="Proteomes" id="UP000654075"/>
    </source>
</evidence>
<evidence type="ECO:0000313" key="1">
    <source>
        <dbReference type="EMBL" id="CAE8606377.1"/>
    </source>
</evidence>
<comment type="caution">
    <text evidence="1">The sequence shown here is derived from an EMBL/GenBank/DDBJ whole genome shotgun (WGS) entry which is preliminary data.</text>
</comment>
<sequence>PRIADGACGGGGGAHGGHGGDGVCNRSRIPCLGTGGSKYDGWWASETAGTTRPARLPTWSASGGGGASAGAGGGIVWLRAAEVQLPLKTNSTCISATGQDAAAWADGSCEGSGGGAGGSIIINATRILGTGLIDASGGAGGSCTGG</sequence>
<name>A0A813F0X7_POLGL</name>
<dbReference type="Proteomes" id="UP000654075">
    <property type="component" value="Unassembled WGS sequence"/>
</dbReference>
<reference evidence="1" key="1">
    <citation type="submission" date="2021-02" db="EMBL/GenBank/DDBJ databases">
        <authorList>
            <person name="Dougan E. K."/>
            <person name="Rhodes N."/>
            <person name="Thang M."/>
            <person name="Chan C."/>
        </authorList>
    </citation>
    <scope>NUCLEOTIDE SEQUENCE</scope>
</reference>
<dbReference type="AlphaFoldDB" id="A0A813F0X7"/>
<feature type="non-terminal residue" evidence="1">
    <location>
        <position position="1"/>
    </location>
</feature>
<gene>
    <name evidence="1" type="ORF">PGLA1383_LOCUS24361</name>
</gene>
<keyword evidence="2" id="KW-1185">Reference proteome</keyword>
<proteinExistence type="predicted"/>